<feature type="domain" description="Arrestin-like N-terminal" evidence="1">
    <location>
        <begin position="27"/>
        <end position="141"/>
    </location>
</feature>
<dbReference type="Pfam" id="PF02752">
    <property type="entry name" value="Arrestin_C"/>
    <property type="match status" value="1"/>
</dbReference>
<evidence type="ECO:0000259" key="2">
    <source>
        <dbReference type="Pfam" id="PF02752"/>
    </source>
</evidence>
<dbReference type="InterPro" id="IPR050357">
    <property type="entry name" value="Arrestin_domain-protein"/>
</dbReference>
<dbReference type="PANTHER" id="PTHR11188">
    <property type="entry name" value="ARRESTIN DOMAIN CONTAINING PROTEIN"/>
    <property type="match status" value="1"/>
</dbReference>
<evidence type="ECO:0000313" key="4">
    <source>
        <dbReference type="Proteomes" id="UP000268162"/>
    </source>
</evidence>
<dbReference type="EMBL" id="ML003205">
    <property type="protein sequence ID" value="RKP34431.1"/>
    <property type="molecule type" value="Genomic_DNA"/>
</dbReference>
<dbReference type="Proteomes" id="UP000268162">
    <property type="component" value="Unassembled WGS sequence"/>
</dbReference>
<dbReference type="InterPro" id="IPR014752">
    <property type="entry name" value="Arrestin-like_C"/>
</dbReference>
<evidence type="ECO:0000259" key="1">
    <source>
        <dbReference type="Pfam" id="PF00339"/>
    </source>
</evidence>
<dbReference type="GO" id="GO:0070086">
    <property type="term" value="P:ubiquitin-dependent endocytosis"/>
    <property type="evidence" value="ECO:0007669"/>
    <property type="project" value="TreeGrafter"/>
</dbReference>
<organism evidence="3 4">
    <name type="scientific">Dimargaris cristalligena</name>
    <dbReference type="NCBI Taxonomy" id="215637"/>
    <lineage>
        <taxon>Eukaryota</taxon>
        <taxon>Fungi</taxon>
        <taxon>Fungi incertae sedis</taxon>
        <taxon>Zoopagomycota</taxon>
        <taxon>Kickxellomycotina</taxon>
        <taxon>Dimargaritomycetes</taxon>
        <taxon>Dimargaritales</taxon>
        <taxon>Dimargaritaceae</taxon>
        <taxon>Dimargaris</taxon>
    </lineage>
</organism>
<dbReference type="SUPFAM" id="SSF81296">
    <property type="entry name" value="E set domains"/>
    <property type="match status" value="1"/>
</dbReference>
<dbReference type="STRING" id="215637.A0A4P9ZP75"/>
<dbReference type="InterPro" id="IPR011022">
    <property type="entry name" value="Arrestin_C-like"/>
</dbReference>
<accession>A0A4P9ZP75</accession>
<reference evidence="4" key="1">
    <citation type="journal article" date="2018" name="Nat. Microbiol.">
        <title>Leveraging single-cell genomics to expand the fungal tree of life.</title>
        <authorList>
            <person name="Ahrendt S.R."/>
            <person name="Quandt C.A."/>
            <person name="Ciobanu D."/>
            <person name="Clum A."/>
            <person name="Salamov A."/>
            <person name="Andreopoulos B."/>
            <person name="Cheng J.F."/>
            <person name="Woyke T."/>
            <person name="Pelin A."/>
            <person name="Henrissat B."/>
            <person name="Reynolds N.K."/>
            <person name="Benny G.L."/>
            <person name="Smith M.E."/>
            <person name="James T.Y."/>
            <person name="Grigoriev I.V."/>
        </authorList>
    </citation>
    <scope>NUCLEOTIDE SEQUENCE [LARGE SCALE GENOMIC DNA]</scope>
    <source>
        <strain evidence="4">RSA 468</strain>
    </source>
</reference>
<sequence length="327" mass="36666">MRPPPSVEVVLFDSPLTLRGTATEAAGSVLRGQLVVRLFDDVTELKAITLHLKGREQVFWSEGFGKHQTLVRQKKNLIDHTWSFLNPSPSPAVTAATLTKLGPGEHVFDFDVVIPGSLPETTHTEHGHVTYKLRAEVAYPGFRKNLTHELVLPVKRQPLGSSVEWMQSLIIDDAWDRFIAYTIMAPSKIYADNSTITLDMNFTPRGKGVRVLAVSGLLKEYIRFNNYLRNNADQSQQTSNSAPPAVRRLTQVITRVDQTPPNSQKPLTDAGLSLSLALSVPQAYKHIQYDAVTNFMEIQHKIKVLIKLQDHQRKIHHIYIAAPVVIM</sequence>
<dbReference type="GO" id="GO:0005829">
    <property type="term" value="C:cytosol"/>
    <property type="evidence" value="ECO:0007669"/>
    <property type="project" value="TreeGrafter"/>
</dbReference>
<evidence type="ECO:0000313" key="3">
    <source>
        <dbReference type="EMBL" id="RKP34431.1"/>
    </source>
</evidence>
<evidence type="ECO:0008006" key="5">
    <source>
        <dbReference type="Google" id="ProtNLM"/>
    </source>
</evidence>
<feature type="non-terminal residue" evidence="3">
    <location>
        <position position="327"/>
    </location>
</feature>
<keyword evidence="4" id="KW-1185">Reference proteome</keyword>
<proteinExistence type="predicted"/>
<dbReference type="GO" id="GO:0005886">
    <property type="term" value="C:plasma membrane"/>
    <property type="evidence" value="ECO:0007669"/>
    <property type="project" value="TreeGrafter"/>
</dbReference>
<feature type="domain" description="Arrestin C-terminal-like" evidence="2">
    <location>
        <begin position="175"/>
        <end position="327"/>
    </location>
</feature>
<dbReference type="GO" id="GO:0031625">
    <property type="term" value="F:ubiquitin protein ligase binding"/>
    <property type="evidence" value="ECO:0007669"/>
    <property type="project" value="TreeGrafter"/>
</dbReference>
<dbReference type="InterPro" id="IPR014756">
    <property type="entry name" value="Ig_E-set"/>
</dbReference>
<dbReference type="PANTHER" id="PTHR11188:SF17">
    <property type="entry name" value="FI21816P1"/>
    <property type="match status" value="1"/>
</dbReference>
<dbReference type="Pfam" id="PF00339">
    <property type="entry name" value="Arrestin_N"/>
    <property type="match status" value="1"/>
</dbReference>
<name>A0A4P9ZP75_9FUNG</name>
<dbReference type="AlphaFoldDB" id="A0A4P9ZP75"/>
<protein>
    <recommendedName>
        <fullName evidence="5">Arrestin-like N-terminal domain-containing protein</fullName>
    </recommendedName>
</protein>
<dbReference type="GO" id="GO:0030674">
    <property type="term" value="F:protein-macromolecule adaptor activity"/>
    <property type="evidence" value="ECO:0007669"/>
    <property type="project" value="TreeGrafter"/>
</dbReference>
<dbReference type="InterPro" id="IPR011021">
    <property type="entry name" value="Arrestin-like_N"/>
</dbReference>
<dbReference type="Gene3D" id="2.60.40.640">
    <property type="match status" value="1"/>
</dbReference>
<gene>
    <name evidence="3" type="ORF">BJ085DRAFT_14076</name>
</gene>